<reference evidence="2 3" key="1">
    <citation type="submission" date="2020-10" db="EMBL/GenBank/DDBJ databases">
        <title>Complete genome sequence of Thermosphaera aggregans strain 3507.</title>
        <authorList>
            <person name="Zayulina K.S."/>
            <person name="Elcheninov A.G."/>
            <person name="Toshchakov S.V."/>
            <person name="Kublanov I.V."/>
            <person name="Kochetkova T.V."/>
        </authorList>
    </citation>
    <scope>NUCLEOTIDE SEQUENCE [LARGE SCALE GENOMIC DNA]</scope>
    <source>
        <strain evidence="2 3">3507</strain>
    </source>
</reference>
<feature type="transmembrane region" description="Helical" evidence="1">
    <location>
        <begin position="7"/>
        <end position="28"/>
    </location>
</feature>
<organism evidence="2 3">
    <name type="scientific">Thermosphaera chiliense</name>
    <dbReference type="NCBI Taxonomy" id="3402707"/>
    <lineage>
        <taxon>Archaea</taxon>
        <taxon>Thermoproteota</taxon>
        <taxon>Thermoprotei</taxon>
        <taxon>Desulfurococcales</taxon>
        <taxon>Desulfurococcaceae</taxon>
        <taxon>Thermosphaera</taxon>
    </lineage>
</organism>
<evidence type="ECO:0000313" key="3">
    <source>
        <dbReference type="Proteomes" id="UP000593766"/>
    </source>
</evidence>
<keyword evidence="1" id="KW-1133">Transmembrane helix</keyword>
<evidence type="ECO:0000313" key="2">
    <source>
        <dbReference type="EMBL" id="QOR94071.1"/>
    </source>
</evidence>
<dbReference type="OrthoDB" id="31564at2157"/>
<dbReference type="RefSeq" id="WP_193435876.1">
    <property type="nucleotide sequence ID" value="NZ_CP063144.1"/>
</dbReference>
<dbReference type="AlphaFoldDB" id="A0A7M1UPD5"/>
<keyword evidence="3" id="KW-1185">Reference proteome</keyword>
<name>A0A7M1UPD5_9CREN</name>
<keyword evidence="1" id="KW-0472">Membrane</keyword>
<accession>A0A7M1UPD5</accession>
<proteinExistence type="predicted"/>
<dbReference type="GeneID" id="59454827"/>
<sequence length="146" mass="15419">MKAISPVIATVIIVAVAIAISIAVALWLTGIVGGFTTVENLQITYAYVESITDDGWEINLKVENKGTATATIDEVFINGIPISTLVSQNKAEINPHVGGTNTVPIPAGQSQEITITLKEGFSSGQQVEVKLHTASGKEYPKMVTLP</sequence>
<gene>
    <name evidence="2" type="ORF">IMZ38_05375</name>
</gene>
<dbReference type="KEGG" id="tcs:IMZ38_05375"/>
<dbReference type="Proteomes" id="UP000593766">
    <property type="component" value="Chromosome"/>
</dbReference>
<keyword evidence="1" id="KW-0812">Transmembrane</keyword>
<evidence type="ECO:0000256" key="1">
    <source>
        <dbReference type="SAM" id="Phobius"/>
    </source>
</evidence>
<protein>
    <submittedName>
        <fullName evidence="2">DUF4352 domain-containing protein</fullName>
    </submittedName>
</protein>
<dbReference type="EMBL" id="CP063144">
    <property type="protein sequence ID" value="QOR94071.1"/>
    <property type="molecule type" value="Genomic_DNA"/>
</dbReference>